<name>A0AAE0JMK3_9PEZI</name>
<comment type="caution">
    <text evidence="2">The sequence shown here is derived from an EMBL/GenBank/DDBJ whole genome shotgun (WGS) entry which is preliminary data.</text>
</comment>
<evidence type="ECO:0000313" key="3">
    <source>
        <dbReference type="Proteomes" id="UP001278500"/>
    </source>
</evidence>
<evidence type="ECO:0000313" key="2">
    <source>
        <dbReference type="EMBL" id="KAK3351732.1"/>
    </source>
</evidence>
<keyword evidence="3" id="KW-1185">Reference proteome</keyword>
<feature type="region of interest" description="Disordered" evidence="1">
    <location>
        <begin position="454"/>
        <end position="531"/>
    </location>
</feature>
<feature type="compositionally biased region" description="Basic and acidic residues" evidence="1">
    <location>
        <begin position="302"/>
        <end position="313"/>
    </location>
</feature>
<evidence type="ECO:0000256" key="1">
    <source>
        <dbReference type="SAM" id="MobiDB-lite"/>
    </source>
</evidence>
<feature type="compositionally biased region" description="Polar residues" evidence="1">
    <location>
        <begin position="292"/>
        <end position="301"/>
    </location>
</feature>
<gene>
    <name evidence="2" type="ORF">B0H65DRAFT_520367</name>
</gene>
<proteinExistence type="predicted"/>
<evidence type="ECO:0008006" key="4">
    <source>
        <dbReference type="Google" id="ProtNLM"/>
    </source>
</evidence>
<feature type="region of interest" description="Disordered" evidence="1">
    <location>
        <begin position="267"/>
        <end position="350"/>
    </location>
</feature>
<dbReference type="RefSeq" id="XP_062685027.1">
    <property type="nucleotide sequence ID" value="XM_062828731.1"/>
</dbReference>
<dbReference type="AlphaFoldDB" id="A0AAE0JMK3"/>
<feature type="region of interest" description="Disordered" evidence="1">
    <location>
        <begin position="1"/>
        <end position="22"/>
    </location>
</feature>
<reference evidence="2" key="1">
    <citation type="journal article" date="2023" name="Mol. Phylogenet. Evol.">
        <title>Genome-scale phylogeny and comparative genomics of the fungal order Sordariales.</title>
        <authorList>
            <person name="Hensen N."/>
            <person name="Bonometti L."/>
            <person name="Westerberg I."/>
            <person name="Brannstrom I.O."/>
            <person name="Guillou S."/>
            <person name="Cros-Aarteil S."/>
            <person name="Calhoun S."/>
            <person name="Haridas S."/>
            <person name="Kuo A."/>
            <person name="Mondo S."/>
            <person name="Pangilinan J."/>
            <person name="Riley R."/>
            <person name="LaButti K."/>
            <person name="Andreopoulos B."/>
            <person name="Lipzen A."/>
            <person name="Chen C."/>
            <person name="Yan M."/>
            <person name="Daum C."/>
            <person name="Ng V."/>
            <person name="Clum A."/>
            <person name="Steindorff A."/>
            <person name="Ohm R.A."/>
            <person name="Martin F."/>
            <person name="Silar P."/>
            <person name="Natvig D.O."/>
            <person name="Lalanne C."/>
            <person name="Gautier V."/>
            <person name="Ament-Velasquez S.L."/>
            <person name="Kruys A."/>
            <person name="Hutchinson M.I."/>
            <person name="Powell A.J."/>
            <person name="Barry K."/>
            <person name="Miller A.N."/>
            <person name="Grigoriev I.V."/>
            <person name="Debuchy R."/>
            <person name="Gladieux P."/>
            <person name="Hiltunen Thoren M."/>
            <person name="Johannesson H."/>
        </authorList>
    </citation>
    <scope>NUCLEOTIDE SEQUENCE</scope>
    <source>
        <strain evidence="2">CBS 560.94</strain>
    </source>
</reference>
<sequence length="668" mass="74730">MAGPGRPRRRRGSSASIDSTDDRRRRWTRELAILKPVTPGTSDDLWPYFAVLTDATIYQKDGKTLANPLHVDLEGPFIVRGKLEPVEDDDDETREYFHKPYNKATYIEISRSERYSIGFDPNTLWVSGASGWFEIIPSRKYEAMYSQVMEAITLYYGIMGPYEEFKRLLKKADKKKRKDRKPPPLDEIFFTYALAAGDGGVTVKEEVEARCHKWAQFLLAHFPKESEIKWQDTEFAAWLQAAHPDLQKRISDVAAGLLTKPAAEPEGLLARDDYSPQSQSLAIREPPKGRTTKTSRQASELSDQRSDKGKGIARDSPLGTPAPAPVSTRHLPSNSPHPRASPAVITGSDDLPDDPVDRLIILLGEVAQRVDIKKGKMSQINANLFYNCRIKYYTAARELCEHFAKDLLERLPPMWDNTPYKAWLEDVVENGRPAPTELTVEDIPQYLNRRNRRQTHASRLSSALGASPSVEAESKDEVRAGKQPRVGRPSGKVATLRVAGSKRLASDMADEDDMPPRRGRKALKRTVEAAEDEDSDANSVIIDVADDTGVIPKDAVRIVVQAERLPTMSPAGPNGTWTCDQEGCSYVVRSADEPAGQELISKHFKDHEEQAQKINLAMEESRAGHLPIKYYSHLLDKIQAMGKNALAKKRGSLNGEPLPLPIKRRLLI</sequence>
<dbReference type="GeneID" id="87865885"/>
<feature type="compositionally biased region" description="Basic residues" evidence="1">
    <location>
        <begin position="1"/>
        <end position="12"/>
    </location>
</feature>
<organism evidence="2 3">
    <name type="scientific">Neurospora tetraspora</name>
    <dbReference type="NCBI Taxonomy" id="94610"/>
    <lineage>
        <taxon>Eukaryota</taxon>
        <taxon>Fungi</taxon>
        <taxon>Dikarya</taxon>
        <taxon>Ascomycota</taxon>
        <taxon>Pezizomycotina</taxon>
        <taxon>Sordariomycetes</taxon>
        <taxon>Sordariomycetidae</taxon>
        <taxon>Sordariales</taxon>
        <taxon>Sordariaceae</taxon>
        <taxon>Neurospora</taxon>
    </lineage>
</organism>
<protein>
    <recommendedName>
        <fullName evidence="4">Defective in methylation-7 protein</fullName>
    </recommendedName>
</protein>
<dbReference type="Proteomes" id="UP001278500">
    <property type="component" value="Unassembled WGS sequence"/>
</dbReference>
<accession>A0AAE0JMK3</accession>
<reference evidence="2" key="2">
    <citation type="submission" date="2023-06" db="EMBL/GenBank/DDBJ databases">
        <authorList>
            <consortium name="Lawrence Berkeley National Laboratory"/>
            <person name="Haridas S."/>
            <person name="Hensen N."/>
            <person name="Bonometti L."/>
            <person name="Westerberg I."/>
            <person name="Brannstrom I.O."/>
            <person name="Guillou S."/>
            <person name="Cros-Aarteil S."/>
            <person name="Calhoun S."/>
            <person name="Kuo A."/>
            <person name="Mondo S."/>
            <person name="Pangilinan J."/>
            <person name="Riley R."/>
            <person name="Labutti K."/>
            <person name="Andreopoulos B."/>
            <person name="Lipzen A."/>
            <person name="Chen C."/>
            <person name="Yanf M."/>
            <person name="Daum C."/>
            <person name="Ng V."/>
            <person name="Clum A."/>
            <person name="Steindorff A."/>
            <person name="Ohm R."/>
            <person name="Martin F."/>
            <person name="Silar P."/>
            <person name="Natvig D."/>
            <person name="Lalanne C."/>
            <person name="Gautier V."/>
            <person name="Ament-Velasquez S.L."/>
            <person name="Kruys A."/>
            <person name="Hutchinson M.I."/>
            <person name="Powell A.J."/>
            <person name="Barry K."/>
            <person name="Miller A.N."/>
            <person name="Grigoriev I.V."/>
            <person name="Debuchy R."/>
            <person name="Gladieux P."/>
            <person name="Thoren M.H."/>
            <person name="Johannesson H."/>
        </authorList>
    </citation>
    <scope>NUCLEOTIDE SEQUENCE</scope>
    <source>
        <strain evidence="2">CBS 560.94</strain>
    </source>
</reference>
<dbReference type="EMBL" id="JAUEPP010000002">
    <property type="protein sequence ID" value="KAK3351732.1"/>
    <property type="molecule type" value="Genomic_DNA"/>
</dbReference>